<dbReference type="Proteomes" id="UP001208186">
    <property type="component" value="Unassembled WGS sequence"/>
</dbReference>
<accession>A0AAE3IDZ2</accession>
<dbReference type="Proteomes" id="UP001209746">
    <property type="component" value="Unassembled WGS sequence"/>
</dbReference>
<evidence type="ECO:0000313" key="3">
    <source>
        <dbReference type="EMBL" id="MCU4728512.1"/>
    </source>
</evidence>
<sequence>MTDRDRRQQVRAQFRGETEAAAVWDALDLLIETDRFLNLGYAPRYLPYPALSTQRRLAAEVGRRLTLRLGYSAGVELLDVGCGRGGPSVVFARRFGFDVTGVDLVADNVRRARATAREADAGIAVLVGDATRLPIATDSVRACVVLDATPYVGDKRALLEEIARVLEPGGVMALTDLVHETTADPATIERFTDAWDMAPLVPLSRYRELVPSVGFSRVRYDDLTAHSVGRFGFWAALFLALVRTPAGTIAGRLLARAGVDLDAVREQVEATRPALPALRHYLITGHRER</sequence>
<keyword evidence="3" id="KW-0808">Transferase</keyword>
<keyword evidence="4" id="KW-1185">Reference proteome</keyword>
<organism evidence="3 5">
    <name type="scientific">Halapricum hydrolyticum</name>
    <dbReference type="NCBI Taxonomy" id="2979991"/>
    <lineage>
        <taxon>Archaea</taxon>
        <taxon>Methanobacteriati</taxon>
        <taxon>Methanobacteriota</taxon>
        <taxon>Stenosarchaea group</taxon>
        <taxon>Halobacteria</taxon>
        <taxon>Halobacteriales</taxon>
        <taxon>Haloarculaceae</taxon>
        <taxon>Halapricum</taxon>
    </lineage>
</organism>
<dbReference type="GO" id="GO:0032259">
    <property type="term" value="P:methylation"/>
    <property type="evidence" value="ECO:0007669"/>
    <property type="project" value="UniProtKB-KW"/>
</dbReference>
<feature type="domain" description="Methyltransferase" evidence="1">
    <location>
        <begin position="78"/>
        <end position="170"/>
    </location>
</feature>
<dbReference type="Gene3D" id="3.40.50.150">
    <property type="entry name" value="Vaccinia Virus protein VP39"/>
    <property type="match status" value="1"/>
</dbReference>
<name>A0AAE3IDZ2_9EURY</name>
<proteinExistence type="predicted"/>
<dbReference type="GO" id="GO:0008168">
    <property type="term" value="F:methyltransferase activity"/>
    <property type="evidence" value="ECO:0007669"/>
    <property type="project" value="UniProtKB-KW"/>
</dbReference>
<dbReference type="PANTHER" id="PTHR44068">
    <property type="entry name" value="ZGC:194242"/>
    <property type="match status" value="1"/>
</dbReference>
<dbReference type="EMBL" id="JAOPKC010000032">
    <property type="protein sequence ID" value="MCU4719545.1"/>
    <property type="molecule type" value="Genomic_DNA"/>
</dbReference>
<dbReference type="CDD" id="cd02440">
    <property type="entry name" value="AdoMet_MTases"/>
    <property type="match status" value="1"/>
</dbReference>
<reference evidence="3" key="1">
    <citation type="submission" date="2023-02" db="EMBL/GenBank/DDBJ databases">
        <title>Enrichment on poylsaccharides allowed isolation of novel metabolic and taxonomic groups of Haloarchaea.</title>
        <authorList>
            <person name="Sorokin D.Y."/>
            <person name="Elcheninov A.G."/>
            <person name="Khizhniak T.V."/>
            <person name="Kolganova T.V."/>
            <person name="Kublanov I.V."/>
        </authorList>
    </citation>
    <scope>NUCLEOTIDE SEQUENCE</scope>
    <source>
        <strain evidence="2 4">HArc-curdl5-1</strain>
        <strain evidence="3">HArc-curdl7</strain>
    </source>
</reference>
<dbReference type="InterPro" id="IPR041698">
    <property type="entry name" value="Methyltransf_25"/>
</dbReference>
<dbReference type="RefSeq" id="WP_315910292.1">
    <property type="nucleotide sequence ID" value="NZ_JAOPKC010000032.1"/>
</dbReference>
<gene>
    <name evidence="3" type="ORF">OB914_16300</name>
    <name evidence="2" type="ORF">OB916_15970</name>
</gene>
<keyword evidence="3" id="KW-0489">Methyltransferase</keyword>
<dbReference type="PANTHER" id="PTHR44068:SF11">
    <property type="entry name" value="GERANYL DIPHOSPHATE 2-C-METHYLTRANSFERASE"/>
    <property type="match status" value="1"/>
</dbReference>
<evidence type="ECO:0000313" key="2">
    <source>
        <dbReference type="EMBL" id="MCU4719545.1"/>
    </source>
</evidence>
<comment type="caution">
    <text evidence="3">The sequence shown here is derived from an EMBL/GenBank/DDBJ whole genome shotgun (WGS) entry which is preliminary data.</text>
</comment>
<dbReference type="Pfam" id="PF13649">
    <property type="entry name" value="Methyltransf_25"/>
    <property type="match status" value="1"/>
</dbReference>
<protein>
    <submittedName>
        <fullName evidence="3">Methyltransferase domain-containing protein</fullName>
    </submittedName>
</protein>
<evidence type="ECO:0000313" key="4">
    <source>
        <dbReference type="Proteomes" id="UP001208186"/>
    </source>
</evidence>
<evidence type="ECO:0000259" key="1">
    <source>
        <dbReference type="Pfam" id="PF13649"/>
    </source>
</evidence>
<dbReference type="InterPro" id="IPR029063">
    <property type="entry name" value="SAM-dependent_MTases_sf"/>
</dbReference>
<dbReference type="InterPro" id="IPR050447">
    <property type="entry name" value="Erg6_SMT_methyltransf"/>
</dbReference>
<dbReference type="EMBL" id="JAOPKD010000029">
    <property type="protein sequence ID" value="MCU4728512.1"/>
    <property type="molecule type" value="Genomic_DNA"/>
</dbReference>
<dbReference type="SUPFAM" id="SSF53335">
    <property type="entry name" value="S-adenosyl-L-methionine-dependent methyltransferases"/>
    <property type="match status" value="1"/>
</dbReference>
<dbReference type="AlphaFoldDB" id="A0AAE3IDZ2"/>
<evidence type="ECO:0000313" key="5">
    <source>
        <dbReference type="Proteomes" id="UP001209746"/>
    </source>
</evidence>